<dbReference type="SUPFAM" id="SSF52540">
    <property type="entry name" value="P-loop containing nucleoside triphosphate hydrolases"/>
    <property type="match status" value="1"/>
</dbReference>
<dbReference type="AlphaFoldDB" id="A0A483CVT1"/>
<dbReference type="Proteomes" id="UP000292580">
    <property type="component" value="Unassembled WGS sequence"/>
</dbReference>
<feature type="transmembrane region" description="Helical" evidence="1">
    <location>
        <begin position="9"/>
        <end position="36"/>
    </location>
</feature>
<evidence type="ECO:0000313" key="3">
    <source>
        <dbReference type="Proteomes" id="UP000292580"/>
    </source>
</evidence>
<reference evidence="2 3" key="1">
    <citation type="submission" date="2017-11" db="EMBL/GenBank/DDBJ databases">
        <title>Isolation and Characterization of Methanofollis Species from Methane Seep Offshore SW Taiwan.</title>
        <authorList>
            <person name="Teng N.-H."/>
            <person name="Lai M.-C."/>
            <person name="Chen S.-C."/>
        </authorList>
    </citation>
    <scope>NUCLEOTIDE SEQUENCE [LARGE SCALE GENOMIC DNA]</scope>
    <source>
        <strain evidence="2 3">FWC-SCC2</strain>
    </source>
</reference>
<feature type="transmembrane region" description="Helical" evidence="1">
    <location>
        <begin position="164"/>
        <end position="186"/>
    </location>
</feature>
<keyword evidence="1" id="KW-1133">Transmembrane helix</keyword>
<dbReference type="InterPro" id="IPR027417">
    <property type="entry name" value="P-loop_NTPase"/>
</dbReference>
<evidence type="ECO:0000313" key="2">
    <source>
        <dbReference type="EMBL" id="TAJ45796.1"/>
    </source>
</evidence>
<protein>
    <submittedName>
        <fullName evidence="2">Uncharacterized protein</fullName>
    </submittedName>
</protein>
<comment type="caution">
    <text evidence="2">The sequence shown here is derived from an EMBL/GenBank/DDBJ whole genome shotgun (WGS) entry which is preliminary data.</text>
</comment>
<proteinExistence type="predicted"/>
<accession>A0A483CVT1</accession>
<dbReference type="RefSeq" id="WP_130646161.1">
    <property type="nucleotide sequence ID" value="NZ_PGCL01000001.1"/>
</dbReference>
<dbReference type="EMBL" id="PGCL01000001">
    <property type="protein sequence ID" value="TAJ45796.1"/>
    <property type="molecule type" value="Genomic_DNA"/>
</dbReference>
<feature type="transmembrane region" description="Helical" evidence="1">
    <location>
        <begin position="124"/>
        <end position="144"/>
    </location>
</feature>
<evidence type="ECO:0000256" key="1">
    <source>
        <dbReference type="SAM" id="Phobius"/>
    </source>
</evidence>
<organism evidence="2 3">
    <name type="scientific">Methanofollis fontis</name>
    <dbReference type="NCBI Taxonomy" id="2052832"/>
    <lineage>
        <taxon>Archaea</taxon>
        <taxon>Methanobacteriati</taxon>
        <taxon>Methanobacteriota</taxon>
        <taxon>Stenosarchaea group</taxon>
        <taxon>Methanomicrobia</taxon>
        <taxon>Methanomicrobiales</taxon>
        <taxon>Methanomicrobiaceae</taxon>
        <taxon>Methanofollis</taxon>
    </lineage>
</organism>
<feature type="transmembrane region" description="Helical" evidence="1">
    <location>
        <begin position="94"/>
        <end position="112"/>
    </location>
</feature>
<gene>
    <name evidence="2" type="ORF">CUJ86_03555</name>
</gene>
<sequence length="514" mass="57474">MIINNRKRLFVMVGAIILAVIVALLFINLFQIYWFIGAPYEVKLAIDLLCGLFLAVSIGMLFSSDSRFNGLLFGILFGYVIWHFFPYGCIVPEALGMGFFLGIVLVIFVLLRNRFDILATSAKVFLTIAFAVIVGYLLSSFSTKSATMVPDATVAIGKITAQNAFFYGSGILVATVFFIVLMYSIVGVKGSNVFVFGPRGAGKTFFLLGLWGQMANMARTFPSQVIISSDPEDRKNLRLTDLYAMVNGGRGEWRRTEYYKLSMYEIFSKKFFISPVVWTIVDYAGEYYDKVNERNYQDSIEALSEAFEMPVDELEKRSGTLEFLKEIVDHHLDKLYGTGLARALNISTMFSHLGRSGKVIFLIDGEKLLTREGMADLSREFGDYIQTLMDLEGSAWFKIFGGKKKYALVVTKTDMLVQKHPELHALISKNGDFYSLSDIPDQSPEAELIEDTIFKILEKNLSFKSLVSMMNDISVSFIAVSVDPTAEANIASDGEQAPGQIVPWRFNEVIGFGS</sequence>
<keyword evidence="1" id="KW-0472">Membrane</keyword>
<keyword evidence="1" id="KW-0812">Transmembrane</keyword>
<feature type="transmembrane region" description="Helical" evidence="1">
    <location>
        <begin position="70"/>
        <end position="88"/>
    </location>
</feature>
<dbReference type="OrthoDB" id="300006at2157"/>
<keyword evidence="3" id="KW-1185">Reference proteome</keyword>
<name>A0A483CVT1_9EURY</name>
<feature type="transmembrane region" description="Helical" evidence="1">
    <location>
        <begin position="42"/>
        <end position="63"/>
    </location>
</feature>